<dbReference type="STRING" id="362976.HQ_1331A"/>
<dbReference type="GeneID" id="25393366"/>
<dbReference type="Pfam" id="PF23928">
    <property type="entry name" value="DUF7266"/>
    <property type="match status" value="1"/>
</dbReference>
<feature type="transmembrane region" description="Helical" evidence="1">
    <location>
        <begin position="24"/>
        <end position="44"/>
    </location>
</feature>
<protein>
    <submittedName>
        <fullName evidence="2">Uncharacterized protein</fullName>
    </submittedName>
</protein>
<dbReference type="KEGG" id="hwa:HQ_1331A"/>
<reference evidence="2 3" key="1">
    <citation type="journal article" date="2006" name="BMC Genomics">
        <title>The genome of the square archaeon Haloquadratum walsbyi: life at the limits of water activity.</title>
        <authorList>
            <person name="Bolhuis H.H."/>
            <person name="Palm P.P."/>
            <person name="Wende A.W."/>
            <person name="Falb M.M."/>
            <person name="Rampp M.M."/>
            <person name="Rodriguez-Valera F.F."/>
            <person name="Pfeiffer F.F."/>
            <person name="Oesterhelt D.D."/>
        </authorList>
    </citation>
    <scope>NUCLEOTIDE SEQUENCE [LARGE SCALE GENOMIC DNA]</scope>
    <source>
        <strain evidence="3">DSM 16790 / HBSQ001</strain>
    </source>
</reference>
<evidence type="ECO:0000313" key="3">
    <source>
        <dbReference type="Proteomes" id="UP000001975"/>
    </source>
</evidence>
<name>Q18KI9_HALWD</name>
<evidence type="ECO:0000256" key="1">
    <source>
        <dbReference type="SAM" id="Phobius"/>
    </source>
</evidence>
<keyword evidence="3" id="KW-1185">Reference proteome</keyword>
<organism evidence="2 3">
    <name type="scientific">Haloquadratum walsbyi (strain DSM 16790 / HBSQ001)</name>
    <dbReference type="NCBI Taxonomy" id="362976"/>
    <lineage>
        <taxon>Archaea</taxon>
        <taxon>Methanobacteriati</taxon>
        <taxon>Methanobacteriota</taxon>
        <taxon>Stenosarchaea group</taxon>
        <taxon>Halobacteria</taxon>
        <taxon>Halobacteriales</taxon>
        <taxon>Haloferacaceae</taxon>
        <taxon>Haloquadratum</taxon>
    </lineage>
</organism>
<keyword evidence="1" id="KW-0472">Membrane</keyword>
<gene>
    <name evidence="2" type="ordered locus">HQ_1331A</name>
</gene>
<keyword evidence="1" id="KW-0812">Transmembrane</keyword>
<keyword evidence="1" id="KW-1133">Transmembrane helix</keyword>
<evidence type="ECO:0000313" key="2">
    <source>
        <dbReference type="EMBL" id="CAJ51459.1"/>
    </source>
</evidence>
<dbReference type="Proteomes" id="UP000001975">
    <property type="component" value="Chromosome"/>
</dbReference>
<proteinExistence type="predicted"/>
<dbReference type="RefSeq" id="WP_011570617.1">
    <property type="nucleotide sequence ID" value="NC_008212.1"/>
</dbReference>
<sequence>MSGDRRRDMNSDDRGISPVAGKTLELGIGVILIALITTSLLGGVTPGYQSAVGIEIADRVVINVADRIESTADGTADTLTADRRIRVTVPQNIRQKPYRVIANTTADKTHIRLQHPDPAISASTHIVSHNLITVTGSIRSETPSWIRLQAHTAISNNRSRSAIGSMGTITRMSMDLSPNENMNLDNKSRTNINTIQAVDMNGSSDSISGISNPMRMHSGDVINDILNTGTEEISSDDFVKITIILTDESDEIESTEINTTSNYMQIHS</sequence>
<dbReference type="AlphaFoldDB" id="Q18KI9"/>
<dbReference type="HOGENOM" id="CLU_1163787_0_0_2"/>
<dbReference type="eggNOG" id="arCOG06296">
    <property type="taxonomic scope" value="Archaea"/>
</dbReference>
<dbReference type="InterPro" id="IPR055690">
    <property type="entry name" value="DUF7266"/>
</dbReference>
<accession>Q18KI9</accession>
<dbReference type="EMBL" id="AM180088">
    <property type="protein sequence ID" value="CAJ51459.1"/>
    <property type="molecule type" value="Genomic_DNA"/>
</dbReference>